<sequence>MPLTRPFFFRGVSMATIAAMAPDTPTIAAMHAPNLSTEEHFIEPSCRLSASIIIGSPLEVSYRNTQCDENTASQFRTSRLAAMGEAVSPLSRKYLVLDVPLGYIVRGHYDIVLWLPVRRMGSLLLQPAYLSFSVPLGSATRWRDYASILSSALKEMFKMTSISTNTCINPPLYGHPDALMNPWKIPDCFATPPQIWLQRVPKSSTEVAYTSAVKCPHKYKSRGFKSGLLAGWYWGCQLHLRWHSTFVHISATFLQCTAASVRQLSVHVIDQFHVPRIPTAEYRANCGPAGNTRPAVRYNFLLPELLRARRQQRQVTSSPSLRLSSCM</sequence>
<organism evidence="1 2">
    <name type="scientific">Dryococelus australis</name>
    <dbReference type="NCBI Taxonomy" id="614101"/>
    <lineage>
        <taxon>Eukaryota</taxon>
        <taxon>Metazoa</taxon>
        <taxon>Ecdysozoa</taxon>
        <taxon>Arthropoda</taxon>
        <taxon>Hexapoda</taxon>
        <taxon>Insecta</taxon>
        <taxon>Pterygota</taxon>
        <taxon>Neoptera</taxon>
        <taxon>Polyneoptera</taxon>
        <taxon>Phasmatodea</taxon>
        <taxon>Verophasmatodea</taxon>
        <taxon>Anareolatae</taxon>
        <taxon>Phasmatidae</taxon>
        <taxon>Eurycanthinae</taxon>
        <taxon>Dryococelus</taxon>
    </lineage>
</organism>
<accession>A0ABQ9H0E1</accession>
<dbReference type="EMBL" id="JARBHB010000008">
    <property type="protein sequence ID" value="KAJ8877770.1"/>
    <property type="molecule type" value="Genomic_DNA"/>
</dbReference>
<reference evidence="1 2" key="1">
    <citation type="submission" date="2023-02" db="EMBL/GenBank/DDBJ databases">
        <title>LHISI_Scaffold_Assembly.</title>
        <authorList>
            <person name="Stuart O.P."/>
            <person name="Cleave R."/>
            <person name="Magrath M.J.L."/>
            <person name="Mikheyev A.S."/>
        </authorList>
    </citation>
    <scope>NUCLEOTIDE SEQUENCE [LARGE SCALE GENOMIC DNA]</scope>
    <source>
        <strain evidence="1">Daus_M_001</strain>
        <tissue evidence="1">Leg muscle</tissue>
    </source>
</reference>
<evidence type="ECO:0000313" key="2">
    <source>
        <dbReference type="Proteomes" id="UP001159363"/>
    </source>
</evidence>
<evidence type="ECO:0000313" key="1">
    <source>
        <dbReference type="EMBL" id="KAJ8877770.1"/>
    </source>
</evidence>
<gene>
    <name evidence="1" type="ORF">PR048_022226</name>
</gene>
<name>A0ABQ9H0E1_9NEOP</name>
<keyword evidence="2" id="KW-1185">Reference proteome</keyword>
<protein>
    <submittedName>
        <fullName evidence="1">Uncharacterized protein</fullName>
    </submittedName>
</protein>
<proteinExistence type="predicted"/>
<dbReference type="Proteomes" id="UP001159363">
    <property type="component" value="Chromosome 7"/>
</dbReference>
<comment type="caution">
    <text evidence="1">The sequence shown here is derived from an EMBL/GenBank/DDBJ whole genome shotgun (WGS) entry which is preliminary data.</text>
</comment>